<dbReference type="GO" id="GO:0006508">
    <property type="term" value="P:proteolysis"/>
    <property type="evidence" value="ECO:0007669"/>
    <property type="project" value="UniProtKB-KW"/>
</dbReference>
<comment type="similarity">
    <text evidence="1 7">Belongs to the peptidase S10 family.</text>
</comment>
<evidence type="ECO:0000256" key="1">
    <source>
        <dbReference type="ARBA" id="ARBA00009431"/>
    </source>
</evidence>
<dbReference type="Ensembl" id="ENSMUNT00000025865.1">
    <property type="protein sequence ID" value="ENSMUNP00000030248.1"/>
    <property type="gene ID" value="ENSMUNG00000000434.2"/>
</dbReference>
<evidence type="ECO:0000313" key="9">
    <source>
        <dbReference type="Proteomes" id="UP000694405"/>
    </source>
</evidence>
<keyword evidence="5 7" id="KW-0378">Hydrolase</keyword>
<keyword evidence="2 7" id="KW-0121">Carboxypeptidase</keyword>
<dbReference type="InterPro" id="IPR001563">
    <property type="entry name" value="Peptidase_S10"/>
</dbReference>
<keyword evidence="9" id="KW-1185">Reference proteome</keyword>
<dbReference type="EC" id="3.4.16.-" evidence="7"/>
<dbReference type="PANTHER" id="PTHR11802">
    <property type="entry name" value="SERINE PROTEASE FAMILY S10 SERINE CARBOXYPEPTIDASE"/>
    <property type="match status" value="1"/>
</dbReference>
<keyword evidence="4" id="KW-0732">Signal</keyword>
<dbReference type="AlphaFoldDB" id="A0A8V5H0Q1"/>
<evidence type="ECO:0000313" key="8">
    <source>
        <dbReference type="Ensembl" id="ENSMUNP00000030248.1"/>
    </source>
</evidence>
<gene>
    <name evidence="8" type="primary">LOC101869647</name>
</gene>
<proteinExistence type="inferred from homology"/>
<sequence length="374" mass="42584">PTGAVLRQPQEPKELWGYVQVRSKAHMFWWLYYANNPTKDFTELPLILWLQGGPGSSGCGFGNFEEIGPLDREMKPRNTTWTIPFYIFSESYGGKMAAGISLELHRAVQKGTIKCNFMGTALGDSWISPLDSVLSWGPYLYSTSLLDDNGLAEVTAVAREIMDAINKNEYGLATELWGKAEGVIEENTDNVNFYNIMTKDVPEMKSNEQGNLYLTGLYQRHVRNMHKNSLNELMNGPIRKKLKIIPDCVKWGGQSKEVFENMAEDFMRPVIDIVDQLLAANVNVTVYNGQLDLIVDTMGQEAWIRKLKWPNLKQFSQQRWKALYVSPESTETAAFHKAYENFAFFWILKAGHMVPSDQGEMALKMVKMVTQQEH</sequence>
<dbReference type="InterPro" id="IPR018202">
    <property type="entry name" value="Ser_caboxypep_ser_AS"/>
</dbReference>
<evidence type="ECO:0000256" key="5">
    <source>
        <dbReference type="ARBA" id="ARBA00022801"/>
    </source>
</evidence>
<protein>
    <recommendedName>
        <fullName evidence="7">Carboxypeptidase</fullName>
        <ecNumber evidence="7">3.4.16.-</ecNumber>
    </recommendedName>
</protein>
<dbReference type="InterPro" id="IPR029058">
    <property type="entry name" value="AB_hydrolase_fold"/>
</dbReference>
<dbReference type="PROSITE" id="PS00131">
    <property type="entry name" value="CARBOXYPEPT_SER_SER"/>
    <property type="match status" value="1"/>
</dbReference>
<evidence type="ECO:0000256" key="3">
    <source>
        <dbReference type="ARBA" id="ARBA00022670"/>
    </source>
</evidence>
<keyword evidence="6" id="KW-0325">Glycoprotein</keyword>
<accession>A0A8V5H0Q1</accession>
<dbReference type="Gene3D" id="3.40.50.1820">
    <property type="entry name" value="alpha/beta hydrolase"/>
    <property type="match status" value="2"/>
</dbReference>
<organism evidence="8 9">
    <name type="scientific">Melopsittacus undulatus</name>
    <name type="common">Budgerigar</name>
    <name type="synonym">Psittacus undulatus</name>
    <dbReference type="NCBI Taxonomy" id="13146"/>
    <lineage>
        <taxon>Eukaryota</taxon>
        <taxon>Metazoa</taxon>
        <taxon>Chordata</taxon>
        <taxon>Craniata</taxon>
        <taxon>Vertebrata</taxon>
        <taxon>Euteleostomi</taxon>
        <taxon>Archelosauria</taxon>
        <taxon>Archosauria</taxon>
        <taxon>Dinosauria</taxon>
        <taxon>Saurischia</taxon>
        <taxon>Theropoda</taxon>
        <taxon>Coelurosauria</taxon>
        <taxon>Aves</taxon>
        <taxon>Neognathae</taxon>
        <taxon>Neoaves</taxon>
        <taxon>Telluraves</taxon>
        <taxon>Australaves</taxon>
        <taxon>Psittaciformes</taxon>
        <taxon>Psittaculidae</taxon>
        <taxon>Melopsittacus</taxon>
    </lineage>
</organism>
<reference evidence="8" key="1">
    <citation type="submission" date="2020-03" db="EMBL/GenBank/DDBJ databases">
        <title>Melopsittacus undulatus (budgerigar) genome, bMelUnd1, maternal haplotype with Z.</title>
        <authorList>
            <person name="Gedman G."/>
            <person name="Mountcastle J."/>
            <person name="Haase B."/>
            <person name="Formenti G."/>
            <person name="Wright T."/>
            <person name="Apodaca J."/>
            <person name="Pelan S."/>
            <person name="Chow W."/>
            <person name="Rhie A."/>
            <person name="Howe K."/>
            <person name="Fedrigo O."/>
            <person name="Jarvis E.D."/>
        </authorList>
    </citation>
    <scope>NUCLEOTIDE SEQUENCE [LARGE SCALE GENOMIC DNA]</scope>
</reference>
<dbReference type="Proteomes" id="UP000694405">
    <property type="component" value="Chromosome 11"/>
</dbReference>
<dbReference type="GO" id="GO:0004185">
    <property type="term" value="F:serine-type carboxypeptidase activity"/>
    <property type="evidence" value="ECO:0007669"/>
    <property type="project" value="UniProtKB-UniRule"/>
</dbReference>
<reference evidence="8" key="3">
    <citation type="submission" date="2025-09" db="UniProtKB">
        <authorList>
            <consortium name="Ensembl"/>
        </authorList>
    </citation>
    <scope>IDENTIFICATION</scope>
</reference>
<evidence type="ECO:0000256" key="2">
    <source>
        <dbReference type="ARBA" id="ARBA00022645"/>
    </source>
</evidence>
<reference evidence="8" key="2">
    <citation type="submission" date="2025-08" db="UniProtKB">
        <authorList>
            <consortium name="Ensembl"/>
        </authorList>
    </citation>
    <scope>IDENTIFICATION</scope>
</reference>
<dbReference type="Pfam" id="PF00450">
    <property type="entry name" value="Peptidase_S10"/>
    <property type="match status" value="2"/>
</dbReference>
<name>A0A8V5H0Q1_MELUD</name>
<keyword evidence="3 7" id="KW-0645">Protease</keyword>
<dbReference type="SUPFAM" id="SSF53474">
    <property type="entry name" value="alpha/beta-Hydrolases"/>
    <property type="match status" value="1"/>
</dbReference>
<evidence type="ECO:0000256" key="6">
    <source>
        <dbReference type="ARBA" id="ARBA00023180"/>
    </source>
</evidence>
<evidence type="ECO:0000256" key="4">
    <source>
        <dbReference type="ARBA" id="ARBA00022729"/>
    </source>
</evidence>
<evidence type="ECO:0000256" key="7">
    <source>
        <dbReference type="RuleBase" id="RU361156"/>
    </source>
</evidence>
<dbReference type="PANTHER" id="PTHR11802:SF3">
    <property type="entry name" value="RETINOID-INDUCIBLE SERINE CARBOXYPEPTIDASE"/>
    <property type="match status" value="1"/>
</dbReference>